<dbReference type="AlphaFoldDB" id="A0A8B9UIK9"/>
<evidence type="ECO:0000256" key="1">
    <source>
        <dbReference type="ARBA" id="ARBA00004606"/>
    </source>
</evidence>
<dbReference type="InterPro" id="IPR033992">
    <property type="entry name" value="NKR-like_CTLD"/>
</dbReference>
<dbReference type="PANTHER" id="PTHR46784:SF1">
    <property type="entry name" value="KILLER CELL LECTIN-LIKE RECEPTOR SUBFAMILY B MEMBER 1"/>
    <property type="match status" value="1"/>
</dbReference>
<dbReference type="GO" id="GO:0005886">
    <property type="term" value="C:plasma membrane"/>
    <property type="evidence" value="ECO:0007669"/>
    <property type="project" value="TreeGrafter"/>
</dbReference>
<evidence type="ECO:0000313" key="7">
    <source>
        <dbReference type="Ensembl" id="ENSAZOP00000008975.1"/>
    </source>
</evidence>
<feature type="domain" description="C-type lectin" evidence="6">
    <location>
        <begin position="117"/>
        <end position="221"/>
    </location>
</feature>
<evidence type="ECO:0000256" key="4">
    <source>
        <dbReference type="ARBA" id="ARBA00022989"/>
    </source>
</evidence>
<dbReference type="GO" id="GO:0030246">
    <property type="term" value="F:carbohydrate binding"/>
    <property type="evidence" value="ECO:0007669"/>
    <property type="project" value="UniProtKB-KW"/>
</dbReference>
<dbReference type="InterPro" id="IPR016187">
    <property type="entry name" value="CTDL_fold"/>
</dbReference>
<keyword evidence="4" id="KW-0812">Transmembrane</keyword>
<dbReference type="InterPro" id="IPR016186">
    <property type="entry name" value="C-type_lectin-like/link_sf"/>
</dbReference>
<keyword evidence="8" id="KW-1185">Reference proteome</keyword>
<dbReference type="Gene3D" id="3.10.100.10">
    <property type="entry name" value="Mannose-Binding Protein A, subunit A"/>
    <property type="match status" value="1"/>
</dbReference>
<evidence type="ECO:0000256" key="2">
    <source>
        <dbReference type="ARBA" id="ARBA00022734"/>
    </source>
</evidence>
<accession>A0A8B9UIK9</accession>
<name>A0A8B9UIK9_9AVES</name>
<evidence type="ECO:0000259" key="6">
    <source>
        <dbReference type="PROSITE" id="PS50041"/>
    </source>
</evidence>
<protein>
    <recommendedName>
        <fullName evidence="6">C-type lectin domain-containing protein</fullName>
    </recommendedName>
</protein>
<dbReference type="Proteomes" id="UP000694549">
    <property type="component" value="Unplaced"/>
</dbReference>
<organism evidence="7 8">
    <name type="scientific">Anas zonorhyncha</name>
    <name type="common">Eastern spot-billed duck</name>
    <dbReference type="NCBI Taxonomy" id="75864"/>
    <lineage>
        <taxon>Eukaryota</taxon>
        <taxon>Metazoa</taxon>
        <taxon>Chordata</taxon>
        <taxon>Craniata</taxon>
        <taxon>Vertebrata</taxon>
        <taxon>Euteleostomi</taxon>
        <taxon>Archelosauria</taxon>
        <taxon>Archosauria</taxon>
        <taxon>Dinosauria</taxon>
        <taxon>Saurischia</taxon>
        <taxon>Theropoda</taxon>
        <taxon>Coelurosauria</taxon>
        <taxon>Aves</taxon>
        <taxon>Neognathae</taxon>
        <taxon>Galloanserae</taxon>
        <taxon>Anseriformes</taxon>
        <taxon>Anatidae</taxon>
        <taxon>Anatinae</taxon>
        <taxon>Anas</taxon>
    </lineage>
</organism>
<keyword evidence="3" id="KW-0735">Signal-anchor</keyword>
<evidence type="ECO:0000256" key="3">
    <source>
        <dbReference type="ARBA" id="ARBA00022968"/>
    </source>
</evidence>
<proteinExistence type="predicted"/>
<dbReference type="Ensembl" id="ENSAZOT00000009572.1">
    <property type="protein sequence ID" value="ENSAZOP00000008975.1"/>
    <property type="gene ID" value="ENSAZOG00000005652.1"/>
</dbReference>
<dbReference type="InterPro" id="IPR001304">
    <property type="entry name" value="C-type_lectin-like"/>
</dbReference>
<keyword evidence="4" id="KW-1133">Transmembrane helix</keyword>
<evidence type="ECO:0000256" key="5">
    <source>
        <dbReference type="ARBA" id="ARBA00023157"/>
    </source>
</evidence>
<dbReference type="PROSITE" id="PS50041">
    <property type="entry name" value="C_TYPE_LECTIN_2"/>
    <property type="match status" value="1"/>
</dbReference>
<evidence type="ECO:0000313" key="8">
    <source>
        <dbReference type="Proteomes" id="UP000694549"/>
    </source>
</evidence>
<reference evidence="7" key="1">
    <citation type="submission" date="2025-05" db="UniProtKB">
        <authorList>
            <consortium name="Ensembl"/>
        </authorList>
    </citation>
    <scope>IDENTIFICATION</scope>
</reference>
<dbReference type="Ensembl" id="ENSAZOT00000022387.1">
    <property type="protein sequence ID" value="ENSAZOP00000020848.1"/>
    <property type="gene ID" value="ENSAZOG00000013481.1"/>
</dbReference>
<dbReference type="GO" id="GO:0038023">
    <property type="term" value="F:signaling receptor activity"/>
    <property type="evidence" value="ECO:0007669"/>
    <property type="project" value="TreeGrafter"/>
</dbReference>
<keyword evidence="5" id="KW-1015">Disulfide bond</keyword>
<comment type="subcellular location">
    <subcellularLocation>
        <location evidence="1">Membrane</location>
        <topology evidence="1">Single-pass type II membrane protein</topology>
    </subcellularLocation>
</comment>
<dbReference type="SUPFAM" id="SSF56436">
    <property type="entry name" value="C-type lectin-like"/>
    <property type="match status" value="1"/>
</dbReference>
<dbReference type="GO" id="GO:0009986">
    <property type="term" value="C:cell surface"/>
    <property type="evidence" value="ECO:0007669"/>
    <property type="project" value="TreeGrafter"/>
</dbReference>
<dbReference type="InterPro" id="IPR051527">
    <property type="entry name" value="KLR_subfamily_B"/>
</dbReference>
<dbReference type="SMART" id="SM00034">
    <property type="entry name" value="CLECT"/>
    <property type="match status" value="1"/>
</dbReference>
<dbReference type="GO" id="GO:0042269">
    <property type="term" value="P:regulation of natural killer cell mediated cytotoxicity"/>
    <property type="evidence" value="ECO:0007669"/>
    <property type="project" value="TreeGrafter"/>
</dbReference>
<dbReference type="PANTHER" id="PTHR46784">
    <property type="entry name" value="KILLER CELL LECTIN-LIKE RECEPTOR SUBFAMILY B MEMBER 1"/>
    <property type="match status" value="1"/>
</dbReference>
<dbReference type="CDD" id="cd03593">
    <property type="entry name" value="CLECT_NK_receptors_like"/>
    <property type="match status" value="1"/>
</dbReference>
<dbReference type="Pfam" id="PF00059">
    <property type="entry name" value="Lectin_C"/>
    <property type="match status" value="1"/>
</dbReference>
<keyword evidence="4" id="KW-0472">Membrane</keyword>
<sequence>MAPRRWLLAPPFRSHLVTVGLGCVPQNPFALKKRDFGAPPETENRADGCSQPPHFSFCVPSHGCRPCHEGPRARLRPPVHSHPHAIPPLPPRGPGGRSAAVLYGGGCELCPVGWTLHGRKCFWVTSKSSSWRESRENCSHQRAQLLVPEDQGELDFLNRVIQKPTRYFWIGLSQPSPVRAWRGWMGGFNLSTPNASGACGALREDRIISETCGSALAWICQKEAVLL</sequence>
<keyword evidence="2" id="KW-0430">Lectin</keyword>